<organism evidence="1 2">
    <name type="scientific">Iris pallida</name>
    <name type="common">Sweet iris</name>
    <dbReference type="NCBI Taxonomy" id="29817"/>
    <lineage>
        <taxon>Eukaryota</taxon>
        <taxon>Viridiplantae</taxon>
        <taxon>Streptophyta</taxon>
        <taxon>Embryophyta</taxon>
        <taxon>Tracheophyta</taxon>
        <taxon>Spermatophyta</taxon>
        <taxon>Magnoliopsida</taxon>
        <taxon>Liliopsida</taxon>
        <taxon>Asparagales</taxon>
        <taxon>Iridaceae</taxon>
        <taxon>Iridoideae</taxon>
        <taxon>Irideae</taxon>
        <taxon>Iris</taxon>
    </lineage>
</organism>
<evidence type="ECO:0000313" key="1">
    <source>
        <dbReference type="EMBL" id="KAJ6818705.1"/>
    </source>
</evidence>
<gene>
    <name evidence="1" type="ORF">M6B38_132210</name>
</gene>
<accession>A0AAX6FRK0</accession>
<name>A0AAX6FRK0_IRIPA</name>
<protein>
    <submittedName>
        <fullName evidence="1">Pollen-specific leucine-rich repeat extensin-like protein 4</fullName>
    </submittedName>
</protein>
<dbReference type="EMBL" id="JANAVB010027000">
    <property type="protein sequence ID" value="KAJ6818705.1"/>
    <property type="molecule type" value="Genomic_DNA"/>
</dbReference>
<dbReference type="AlphaFoldDB" id="A0AAX6FRK0"/>
<evidence type="ECO:0000313" key="2">
    <source>
        <dbReference type="Proteomes" id="UP001140949"/>
    </source>
</evidence>
<proteinExistence type="predicted"/>
<reference evidence="1" key="2">
    <citation type="submission" date="2023-04" db="EMBL/GenBank/DDBJ databases">
        <authorList>
            <person name="Bruccoleri R.E."/>
            <person name="Oakeley E.J."/>
            <person name="Faust A.-M."/>
            <person name="Dessus-Babus S."/>
            <person name="Altorfer M."/>
            <person name="Burckhardt D."/>
            <person name="Oertli M."/>
            <person name="Naumann U."/>
            <person name="Petersen F."/>
            <person name="Wong J."/>
        </authorList>
    </citation>
    <scope>NUCLEOTIDE SEQUENCE</scope>
    <source>
        <strain evidence="1">GSM-AAB239-AS_SAM_17_03QT</strain>
        <tissue evidence="1">Leaf</tissue>
    </source>
</reference>
<sequence length="63" mass="6650">MLAALVVVYEDEGGVGGGFRWWQKFGVSSSTGKEMVVMEATSLDPDLVMRELADGAGLGSRQG</sequence>
<reference evidence="1" key="1">
    <citation type="journal article" date="2023" name="GigaByte">
        <title>Genome assembly of the bearded iris, Iris pallida Lam.</title>
        <authorList>
            <person name="Bruccoleri R.E."/>
            <person name="Oakeley E.J."/>
            <person name="Faust A.M.E."/>
            <person name="Altorfer M."/>
            <person name="Dessus-Babus S."/>
            <person name="Burckhardt D."/>
            <person name="Oertli M."/>
            <person name="Naumann U."/>
            <person name="Petersen F."/>
            <person name="Wong J."/>
        </authorList>
    </citation>
    <scope>NUCLEOTIDE SEQUENCE</scope>
    <source>
        <strain evidence="1">GSM-AAB239-AS_SAM_17_03QT</strain>
    </source>
</reference>
<comment type="caution">
    <text evidence="1">The sequence shown here is derived from an EMBL/GenBank/DDBJ whole genome shotgun (WGS) entry which is preliminary data.</text>
</comment>
<keyword evidence="2" id="KW-1185">Reference proteome</keyword>
<dbReference type="Proteomes" id="UP001140949">
    <property type="component" value="Unassembled WGS sequence"/>
</dbReference>